<evidence type="ECO:0000313" key="1">
    <source>
        <dbReference type="EMBL" id="CAE7684425.1"/>
    </source>
</evidence>
<comment type="caution">
    <text evidence="1">The sequence shown here is derived from an EMBL/GenBank/DDBJ whole genome shotgun (WGS) entry which is preliminary data.</text>
</comment>
<dbReference type="Proteomes" id="UP000649617">
    <property type="component" value="Unassembled WGS sequence"/>
</dbReference>
<protein>
    <submittedName>
        <fullName evidence="1">Uncharacterized protein</fullName>
    </submittedName>
</protein>
<dbReference type="OrthoDB" id="405940at2759"/>
<evidence type="ECO:0000313" key="2">
    <source>
        <dbReference type="Proteomes" id="UP000649617"/>
    </source>
</evidence>
<dbReference type="AlphaFoldDB" id="A0A812WR67"/>
<gene>
    <name evidence="1" type="ORF">SPIL2461_LOCUS19116</name>
</gene>
<proteinExistence type="predicted"/>
<name>A0A812WR67_SYMPI</name>
<sequence length="127" mass="13521">MMSDVPFGPLGGSFLLTGCEDAAYQQCPKKCPKQKRSSWVVLSMVAAVALCLCVQGCGGQSFESLEQAQQEICVDLADPGQACLDYCLDCIANYHGSYEQIGRDFNRELVQGCGSAKVCPPAGFIPG</sequence>
<organism evidence="1 2">
    <name type="scientific">Symbiodinium pilosum</name>
    <name type="common">Dinoflagellate</name>
    <dbReference type="NCBI Taxonomy" id="2952"/>
    <lineage>
        <taxon>Eukaryota</taxon>
        <taxon>Sar</taxon>
        <taxon>Alveolata</taxon>
        <taxon>Dinophyceae</taxon>
        <taxon>Suessiales</taxon>
        <taxon>Symbiodiniaceae</taxon>
        <taxon>Symbiodinium</taxon>
    </lineage>
</organism>
<reference evidence="1" key="1">
    <citation type="submission" date="2021-02" db="EMBL/GenBank/DDBJ databases">
        <authorList>
            <person name="Dougan E. K."/>
            <person name="Rhodes N."/>
            <person name="Thang M."/>
            <person name="Chan C."/>
        </authorList>
    </citation>
    <scope>NUCLEOTIDE SEQUENCE</scope>
</reference>
<accession>A0A812WR67</accession>
<dbReference type="EMBL" id="CAJNIZ010044293">
    <property type="protein sequence ID" value="CAE7684425.1"/>
    <property type="molecule type" value="Genomic_DNA"/>
</dbReference>
<keyword evidence="2" id="KW-1185">Reference proteome</keyword>